<evidence type="ECO:0000313" key="1">
    <source>
        <dbReference type="EMBL" id="CBI07922.1"/>
    </source>
</evidence>
<comment type="caution">
    <text evidence="1">The sequence shown here is derived from an EMBL/GenBank/DDBJ whole genome shotgun (WGS) entry which is preliminary data.</text>
</comment>
<organism evidence="1">
    <name type="scientific">mine drainage metagenome</name>
    <dbReference type="NCBI Taxonomy" id="410659"/>
    <lineage>
        <taxon>unclassified sequences</taxon>
        <taxon>metagenomes</taxon>
        <taxon>ecological metagenomes</taxon>
    </lineage>
</organism>
<accession>E6QL02</accession>
<proteinExistence type="predicted"/>
<sequence length="66" mass="7972">MGWYRFRMNGGWRDIESYFRWKKEKRTSGEDWRLTKQFRTLSNPLAIEAERFPAPSKSVYLGLNIV</sequence>
<protein>
    <submittedName>
        <fullName evidence="1">Uncharacterized protein</fullName>
    </submittedName>
</protein>
<gene>
    <name evidence="1" type="ORF">CARN6_1332</name>
</gene>
<dbReference type="EMBL" id="CABQ01000161">
    <property type="protein sequence ID" value="CBI07922.1"/>
    <property type="molecule type" value="Genomic_DNA"/>
</dbReference>
<dbReference type="AlphaFoldDB" id="E6QL02"/>
<reference evidence="1" key="1">
    <citation type="submission" date="2009-10" db="EMBL/GenBank/DDBJ databases">
        <title>Diversity of trophic interactions inside an arsenic-rich microbial ecosystem.</title>
        <authorList>
            <person name="Bertin P.N."/>
            <person name="Heinrich-Salmeron A."/>
            <person name="Pelletier E."/>
            <person name="Goulhen-Chollet F."/>
            <person name="Arsene-Ploetze F."/>
            <person name="Gallien S."/>
            <person name="Calteau A."/>
            <person name="Vallenet D."/>
            <person name="Casiot C."/>
            <person name="Chane-Woon-Ming B."/>
            <person name="Giloteaux L."/>
            <person name="Barakat M."/>
            <person name="Bonnefoy V."/>
            <person name="Bruneel O."/>
            <person name="Chandler M."/>
            <person name="Cleiss J."/>
            <person name="Duran R."/>
            <person name="Elbaz-Poulichet F."/>
            <person name="Fonknechten N."/>
            <person name="Lauga B."/>
            <person name="Mornico D."/>
            <person name="Ortet P."/>
            <person name="Schaeffer C."/>
            <person name="Siguier P."/>
            <person name="Alexander Thil Smith A."/>
            <person name="Van Dorsselaer A."/>
            <person name="Weissenbach J."/>
            <person name="Medigue C."/>
            <person name="Le Paslier D."/>
        </authorList>
    </citation>
    <scope>NUCLEOTIDE SEQUENCE</scope>
</reference>
<name>E6QL02_9ZZZZ</name>